<evidence type="ECO:0000256" key="2">
    <source>
        <dbReference type="ARBA" id="ARBA00022723"/>
    </source>
</evidence>
<feature type="binding site" evidence="3">
    <location>
        <position position="141"/>
    </location>
    <ligand>
        <name>a divalent metal cation</name>
        <dbReference type="ChEBI" id="CHEBI:60240"/>
    </ligand>
</feature>
<sequence length="167" mass="18638">MIGVEWVRTMARYNTWQNDQVMTAIRRLPHAELTADRGAFFGSVLGTLNHIVWADMLWMSRFDGGPGPEVSQKQSAGTFPTGGAWEAARFKLDGRIRIWAAGLREIDLVGDLTWHSADDNATYRRSVGLCVTQLFNHQAHHRGQVHAMLTAIGVDPWVTDLPMLPGN</sequence>
<reference evidence="5" key="1">
    <citation type="submission" date="2016-11" db="EMBL/GenBank/DDBJ databases">
        <authorList>
            <person name="Varghese N."/>
            <person name="Submissions S."/>
        </authorList>
    </citation>
    <scope>NUCLEOTIDE SEQUENCE [LARGE SCALE GENOMIC DNA]</scope>
    <source>
        <strain evidence="5">DSM 29440</strain>
    </source>
</reference>
<name>A0A1N6F4M5_9RHOB</name>
<keyword evidence="2 3" id="KW-0479">Metal-binding</keyword>
<protein>
    <submittedName>
        <fullName evidence="4">Uncharacterized damage-inducible protein DinB (Forms a four-helix bundle)</fullName>
    </submittedName>
</protein>
<evidence type="ECO:0000256" key="3">
    <source>
        <dbReference type="PIRSR" id="PIRSR607837-1"/>
    </source>
</evidence>
<dbReference type="PANTHER" id="PTHR37302">
    <property type="entry name" value="SLR1116 PROTEIN"/>
    <property type="match status" value="1"/>
</dbReference>
<dbReference type="GO" id="GO:0046872">
    <property type="term" value="F:metal ion binding"/>
    <property type="evidence" value="ECO:0007669"/>
    <property type="project" value="UniProtKB-KW"/>
</dbReference>
<dbReference type="OrthoDB" id="9807509at2"/>
<dbReference type="Pfam" id="PF05163">
    <property type="entry name" value="DinB"/>
    <property type="match status" value="1"/>
</dbReference>
<accession>A0A1N6F4M5</accession>
<evidence type="ECO:0000256" key="1">
    <source>
        <dbReference type="ARBA" id="ARBA00008635"/>
    </source>
</evidence>
<dbReference type="EMBL" id="FSRL01000001">
    <property type="protein sequence ID" value="SIN90233.1"/>
    <property type="molecule type" value="Genomic_DNA"/>
</dbReference>
<dbReference type="SUPFAM" id="SSF109854">
    <property type="entry name" value="DinB/YfiT-like putative metalloenzymes"/>
    <property type="match status" value="1"/>
</dbReference>
<keyword evidence="5" id="KW-1185">Reference proteome</keyword>
<dbReference type="InterPro" id="IPR034660">
    <property type="entry name" value="DinB/YfiT-like"/>
</dbReference>
<dbReference type="InterPro" id="IPR007837">
    <property type="entry name" value="DinB"/>
</dbReference>
<dbReference type="PANTHER" id="PTHR37302:SF1">
    <property type="entry name" value="PROTEIN DINB"/>
    <property type="match status" value="1"/>
</dbReference>
<gene>
    <name evidence="4" type="ORF">SAMN05444002_1370</name>
</gene>
<dbReference type="AlphaFoldDB" id="A0A1N6F4M5"/>
<comment type="similarity">
    <text evidence="1">Belongs to the DinB family.</text>
</comment>
<organism evidence="4 5">
    <name type="scientific">Vannielia litorea</name>
    <dbReference type="NCBI Taxonomy" id="1217970"/>
    <lineage>
        <taxon>Bacteria</taxon>
        <taxon>Pseudomonadati</taxon>
        <taxon>Pseudomonadota</taxon>
        <taxon>Alphaproteobacteria</taxon>
        <taxon>Rhodobacterales</taxon>
        <taxon>Paracoccaceae</taxon>
        <taxon>Vannielia</taxon>
    </lineage>
</organism>
<dbReference type="STRING" id="1217970.SAMN05444002_1370"/>
<feature type="binding site" evidence="3">
    <location>
        <position position="137"/>
    </location>
    <ligand>
        <name>a divalent metal cation</name>
        <dbReference type="ChEBI" id="CHEBI:60240"/>
    </ligand>
</feature>
<dbReference type="RefSeq" id="WP_074255451.1">
    <property type="nucleotide sequence ID" value="NZ_FSRL01000001.1"/>
</dbReference>
<dbReference type="Gene3D" id="1.20.120.450">
    <property type="entry name" value="dinb family like domain"/>
    <property type="match status" value="1"/>
</dbReference>
<feature type="binding site" evidence="3">
    <location>
        <position position="50"/>
    </location>
    <ligand>
        <name>a divalent metal cation</name>
        <dbReference type="ChEBI" id="CHEBI:60240"/>
    </ligand>
</feature>
<evidence type="ECO:0000313" key="5">
    <source>
        <dbReference type="Proteomes" id="UP000184932"/>
    </source>
</evidence>
<proteinExistence type="inferred from homology"/>
<evidence type="ECO:0000313" key="4">
    <source>
        <dbReference type="EMBL" id="SIN90233.1"/>
    </source>
</evidence>
<dbReference type="Proteomes" id="UP000184932">
    <property type="component" value="Unassembled WGS sequence"/>
</dbReference>